<proteinExistence type="predicted"/>
<reference evidence="1 2" key="1">
    <citation type="submission" date="2023-04" db="EMBL/GenBank/DDBJ databases">
        <title>Genomic of Lysinibacillus capsici TSBLM.</title>
        <authorList>
            <person name="Hu X.S."/>
            <person name="Yu C.H."/>
        </authorList>
    </citation>
    <scope>NUCLEOTIDE SEQUENCE [LARGE SCALE GENOMIC DNA]</scope>
    <source>
        <strain evidence="1 2">TSBLM</strain>
    </source>
</reference>
<protein>
    <submittedName>
        <fullName evidence="1">Tail assembly chaperone</fullName>
    </submittedName>
</protein>
<dbReference type="RefSeq" id="WP_279495546.1">
    <property type="nucleotide sequence ID" value="NZ_CP122283.1"/>
</dbReference>
<keyword evidence="2" id="KW-1185">Reference proteome</keyword>
<dbReference type="EMBL" id="CP122283">
    <property type="protein sequence ID" value="WGF39882.1"/>
    <property type="molecule type" value="Genomic_DNA"/>
</dbReference>
<evidence type="ECO:0000313" key="2">
    <source>
        <dbReference type="Proteomes" id="UP001244564"/>
    </source>
</evidence>
<dbReference type="Pfam" id="PF12363">
    <property type="entry name" value="Phage_TAC_12"/>
    <property type="match status" value="1"/>
</dbReference>
<organism evidence="1 2">
    <name type="scientific">Lysinibacillus capsici</name>
    <dbReference type="NCBI Taxonomy" id="2115968"/>
    <lineage>
        <taxon>Bacteria</taxon>
        <taxon>Bacillati</taxon>
        <taxon>Bacillota</taxon>
        <taxon>Bacilli</taxon>
        <taxon>Bacillales</taxon>
        <taxon>Bacillaceae</taxon>
        <taxon>Lysinibacillus</taxon>
    </lineage>
</organism>
<sequence>MPTLTIKDTDYDLKCSIMLDKVLNKVIPEEKSKDKDVPQKEKVSGGFSRLLPLLIEQDFEGLLYLWESAIKLATKKPPTQDEILTAIDQRMDEENDATALFSEVFDAIDESAFSRNEFAKFKKNMLLVKEMKRKDEDEEQKTALMLKRLAEGYKEITGLELFEEKAKA</sequence>
<dbReference type="Proteomes" id="UP001244564">
    <property type="component" value="Chromosome"/>
</dbReference>
<gene>
    <name evidence="1" type="ORF">QBO96_06350</name>
</gene>
<evidence type="ECO:0000313" key="1">
    <source>
        <dbReference type="EMBL" id="WGF39882.1"/>
    </source>
</evidence>
<name>A0ABY8KK60_9BACI</name>
<dbReference type="InterPro" id="IPR024410">
    <property type="entry name" value="Phage_TAC_12"/>
</dbReference>
<accession>A0ABY8KK60</accession>